<accession>A0A2P5BDV8</accession>
<evidence type="ECO:0000256" key="1">
    <source>
        <dbReference type="ARBA" id="ARBA00022884"/>
    </source>
</evidence>
<evidence type="ECO:0000313" key="4">
    <source>
        <dbReference type="Proteomes" id="UP000237105"/>
    </source>
</evidence>
<feature type="domain" description="Helicase C-terminal" evidence="2">
    <location>
        <begin position="15"/>
        <end position="74"/>
    </location>
</feature>
<dbReference type="Gene3D" id="3.40.50.300">
    <property type="entry name" value="P-loop containing nucleotide triphosphate hydrolases"/>
    <property type="match status" value="1"/>
</dbReference>
<evidence type="ECO:0000259" key="2">
    <source>
        <dbReference type="Pfam" id="PF00271"/>
    </source>
</evidence>
<comment type="caution">
    <text evidence="3">The sequence shown here is derived from an EMBL/GenBank/DDBJ whole genome shotgun (WGS) entry which is preliminary data.</text>
</comment>
<protein>
    <submittedName>
        <fullName evidence="3">Helicase, C-terminal</fullName>
    </submittedName>
</protein>
<keyword evidence="3" id="KW-0547">Nucleotide-binding</keyword>
<proteinExistence type="predicted"/>
<organism evidence="3 4">
    <name type="scientific">Parasponia andersonii</name>
    <name type="common">Sponia andersonii</name>
    <dbReference type="NCBI Taxonomy" id="3476"/>
    <lineage>
        <taxon>Eukaryota</taxon>
        <taxon>Viridiplantae</taxon>
        <taxon>Streptophyta</taxon>
        <taxon>Embryophyta</taxon>
        <taxon>Tracheophyta</taxon>
        <taxon>Spermatophyta</taxon>
        <taxon>Magnoliopsida</taxon>
        <taxon>eudicotyledons</taxon>
        <taxon>Gunneridae</taxon>
        <taxon>Pentapetalae</taxon>
        <taxon>rosids</taxon>
        <taxon>fabids</taxon>
        <taxon>Rosales</taxon>
        <taxon>Cannabaceae</taxon>
        <taxon>Parasponia</taxon>
    </lineage>
</organism>
<keyword evidence="3" id="KW-0067">ATP-binding</keyword>
<dbReference type="SUPFAM" id="SSF52540">
    <property type="entry name" value="P-loop containing nucleoside triphosphate hydrolases"/>
    <property type="match status" value="1"/>
</dbReference>
<sequence length="157" mass="17675">MWKEQEFEYVEEEMKIKHLLKCLLKTAPPVLIFCEKKADVDAIHEYLLREVAAVAIHGGMDQEEREYAISSFLRQARKTSLLPPIFGPTGRCGNTGVATAFVNKNQSETTILDLKHLLLEAKQRIPPMLAKLYNPMGDADTFTNASRVKGCAWSPDP</sequence>
<gene>
    <name evidence="3" type="ORF">PanWU01x14_248020</name>
</gene>
<keyword evidence="1" id="KW-0694">RNA-binding</keyword>
<name>A0A2P5BDV8_PARAD</name>
<dbReference type="EMBL" id="JXTB01000302">
    <property type="protein sequence ID" value="PON46958.1"/>
    <property type="molecule type" value="Genomic_DNA"/>
</dbReference>
<dbReference type="PANTHER" id="PTHR47958">
    <property type="entry name" value="ATP-DEPENDENT RNA HELICASE DBP3"/>
    <property type="match status" value="1"/>
</dbReference>
<dbReference type="OrthoDB" id="196131at2759"/>
<dbReference type="GO" id="GO:0004386">
    <property type="term" value="F:helicase activity"/>
    <property type="evidence" value="ECO:0007669"/>
    <property type="project" value="UniProtKB-KW"/>
</dbReference>
<dbReference type="InterPro" id="IPR027417">
    <property type="entry name" value="P-loop_NTPase"/>
</dbReference>
<keyword evidence="3" id="KW-0378">Hydrolase</keyword>
<dbReference type="Proteomes" id="UP000237105">
    <property type="component" value="Unassembled WGS sequence"/>
</dbReference>
<evidence type="ECO:0000313" key="3">
    <source>
        <dbReference type="EMBL" id="PON46958.1"/>
    </source>
</evidence>
<keyword evidence="3" id="KW-0347">Helicase</keyword>
<reference evidence="4" key="1">
    <citation type="submission" date="2016-06" db="EMBL/GenBank/DDBJ databases">
        <title>Parallel loss of symbiosis genes in relatives of nitrogen-fixing non-legume Parasponia.</title>
        <authorList>
            <person name="Van Velzen R."/>
            <person name="Holmer R."/>
            <person name="Bu F."/>
            <person name="Rutten L."/>
            <person name="Van Zeijl A."/>
            <person name="Liu W."/>
            <person name="Santuari L."/>
            <person name="Cao Q."/>
            <person name="Sharma T."/>
            <person name="Shen D."/>
            <person name="Roswanjaya Y."/>
            <person name="Wardhani T."/>
            <person name="Kalhor M.S."/>
            <person name="Jansen J."/>
            <person name="Van den Hoogen J."/>
            <person name="Gungor B."/>
            <person name="Hartog M."/>
            <person name="Hontelez J."/>
            <person name="Verver J."/>
            <person name="Yang W.-C."/>
            <person name="Schijlen E."/>
            <person name="Repin R."/>
            <person name="Schilthuizen M."/>
            <person name="Schranz E."/>
            <person name="Heidstra R."/>
            <person name="Miyata K."/>
            <person name="Fedorova E."/>
            <person name="Kohlen W."/>
            <person name="Bisseling T."/>
            <person name="Smit S."/>
            <person name="Geurts R."/>
        </authorList>
    </citation>
    <scope>NUCLEOTIDE SEQUENCE [LARGE SCALE GENOMIC DNA]</scope>
    <source>
        <strain evidence="4">cv. WU1-14</strain>
    </source>
</reference>
<dbReference type="Pfam" id="PF00271">
    <property type="entry name" value="Helicase_C"/>
    <property type="match status" value="1"/>
</dbReference>
<keyword evidence="4" id="KW-1185">Reference proteome</keyword>
<dbReference type="GO" id="GO:0003723">
    <property type="term" value="F:RNA binding"/>
    <property type="evidence" value="ECO:0007669"/>
    <property type="project" value="UniProtKB-KW"/>
</dbReference>
<dbReference type="AlphaFoldDB" id="A0A2P5BDV8"/>
<dbReference type="InterPro" id="IPR001650">
    <property type="entry name" value="Helicase_C-like"/>
</dbReference>
<dbReference type="STRING" id="3476.A0A2P5BDV8"/>